<sequence>MRVDPRFALLNLLPWGVYGLLNLLLASLAWQSNALALLLSVGLPLVLYAISSAIRWRARRHQWLSLPAGRLFARVMVAVLGGAALAQLVMHGLLRLAATWLDLPAGGSAPAYLLVYWANTAIVLGLWCAGWFGWQAIVQARRSRLAQLQAEAQAAQLQHDALRARLNPHFLFNALNNLRALILLDPERARQQVDDLSLLLRHALDHGDRGTVPLREELAVVDAYLAMEGIHHEARLQVQRQIEPDVLETPVPPMAVQLLLENAIKHGIAVTPGGGRLVLQAMPLETGGMRVAVSSPGRIGQGSSGYGVGTAYLAHALAPLGGRHGLQQTDDGVLAWLELPA</sequence>
<dbReference type="SUPFAM" id="SSF55874">
    <property type="entry name" value="ATPase domain of HSP90 chaperone/DNA topoisomerase II/histidine kinase"/>
    <property type="match status" value="1"/>
</dbReference>
<dbReference type="GO" id="GO:0000155">
    <property type="term" value="F:phosphorelay sensor kinase activity"/>
    <property type="evidence" value="ECO:0007669"/>
    <property type="project" value="InterPro"/>
</dbReference>
<evidence type="ECO:0000256" key="2">
    <source>
        <dbReference type="SAM" id="Phobius"/>
    </source>
</evidence>
<keyword evidence="2" id="KW-1133">Transmembrane helix</keyword>
<dbReference type="InterPro" id="IPR036890">
    <property type="entry name" value="HATPase_C_sf"/>
</dbReference>
<gene>
    <name evidence="4" type="ORF">ABB30_10710</name>
</gene>
<dbReference type="Pfam" id="PF06580">
    <property type="entry name" value="His_kinase"/>
    <property type="match status" value="1"/>
</dbReference>
<comment type="caution">
    <text evidence="4">The sequence shown here is derived from an EMBL/GenBank/DDBJ whole genome shotgun (WGS) entry which is preliminary data.</text>
</comment>
<keyword evidence="2" id="KW-0472">Membrane</keyword>
<feature type="transmembrane region" description="Helical" evidence="2">
    <location>
        <begin position="114"/>
        <end position="134"/>
    </location>
</feature>
<feature type="transmembrane region" description="Helical" evidence="2">
    <location>
        <begin position="34"/>
        <end position="50"/>
    </location>
</feature>
<evidence type="ECO:0000313" key="4">
    <source>
        <dbReference type="EMBL" id="KRG75965.1"/>
    </source>
</evidence>
<dbReference type="PANTHER" id="PTHR34220">
    <property type="entry name" value="SENSOR HISTIDINE KINASE YPDA"/>
    <property type="match status" value="1"/>
</dbReference>
<proteinExistence type="predicted"/>
<dbReference type="STRING" id="336566.ABB30_10710"/>
<accession>A0A0R0D1C7</accession>
<protein>
    <recommendedName>
        <fullName evidence="3">Signal transduction histidine kinase internal region domain-containing protein</fullName>
    </recommendedName>
</protein>
<keyword evidence="1" id="KW-0175">Coiled coil</keyword>
<keyword evidence="2" id="KW-0812">Transmembrane</keyword>
<keyword evidence="5" id="KW-1185">Reference proteome</keyword>
<feature type="transmembrane region" description="Helical" evidence="2">
    <location>
        <begin position="71"/>
        <end position="94"/>
    </location>
</feature>
<dbReference type="InterPro" id="IPR050640">
    <property type="entry name" value="Bact_2-comp_sensor_kinase"/>
</dbReference>
<dbReference type="GO" id="GO:0016020">
    <property type="term" value="C:membrane"/>
    <property type="evidence" value="ECO:0007669"/>
    <property type="project" value="InterPro"/>
</dbReference>
<dbReference type="OrthoDB" id="2514702at2"/>
<evidence type="ECO:0000256" key="1">
    <source>
        <dbReference type="SAM" id="Coils"/>
    </source>
</evidence>
<dbReference type="EMBL" id="LDJM01000026">
    <property type="protein sequence ID" value="KRG75965.1"/>
    <property type="molecule type" value="Genomic_DNA"/>
</dbReference>
<dbReference type="Gene3D" id="3.30.565.10">
    <property type="entry name" value="Histidine kinase-like ATPase, C-terminal domain"/>
    <property type="match status" value="1"/>
</dbReference>
<evidence type="ECO:0000313" key="5">
    <source>
        <dbReference type="Proteomes" id="UP000050956"/>
    </source>
</evidence>
<feature type="domain" description="Signal transduction histidine kinase internal region" evidence="3">
    <location>
        <begin position="158"/>
        <end position="235"/>
    </location>
</feature>
<dbReference type="PANTHER" id="PTHR34220:SF7">
    <property type="entry name" value="SENSOR HISTIDINE KINASE YPDA"/>
    <property type="match status" value="1"/>
</dbReference>
<evidence type="ECO:0000259" key="3">
    <source>
        <dbReference type="Pfam" id="PF06580"/>
    </source>
</evidence>
<organism evidence="4 5">
    <name type="scientific">Stenotrophomonas ginsengisoli</name>
    <dbReference type="NCBI Taxonomy" id="336566"/>
    <lineage>
        <taxon>Bacteria</taxon>
        <taxon>Pseudomonadati</taxon>
        <taxon>Pseudomonadota</taxon>
        <taxon>Gammaproteobacteria</taxon>
        <taxon>Lysobacterales</taxon>
        <taxon>Lysobacteraceae</taxon>
        <taxon>Stenotrophomonas</taxon>
    </lineage>
</organism>
<dbReference type="InterPro" id="IPR010559">
    <property type="entry name" value="Sig_transdc_His_kin_internal"/>
</dbReference>
<feature type="coiled-coil region" evidence="1">
    <location>
        <begin position="138"/>
        <end position="165"/>
    </location>
</feature>
<feature type="transmembrane region" description="Helical" evidence="2">
    <location>
        <begin position="7"/>
        <end position="28"/>
    </location>
</feature>
<dbReference type="Proteomes" id="UP000050956">
    <property type="component" value="Unassembled WGS sequence"/>
</dbReference>
<dbReference type="PATRIC" id="fig|336566.3.peg.1564"/>
<reference evidence="4 5" key="1">
    <citation type="submission" date="2015-05" db="EMBL/GenBank/DDBJ databases">
        <title>Genome sequencing and analysis of members of genus Stenotrophomonas.</title>
        <authorList>
            <person name="Patil P.P."/>
            <person name="Midha S."/>
            <person name="Patil P.B."/>
        </authorList>
    </citation>
    <scope>NUCLEOTIDE SEQUENCE [LARGE SCALE GENOMIC DNA]</scope>
    <source>
        <strain evidence="4 5">DSM 24757</strain>
    </source>
</reference>
<dbReference type="RefSeq" id="WP_057638298.1">
    <property type="nucleotide sequence ID" value="NZ_LDJM01000026.1"/>
</dbReference>
<name>A0A0R0D1C7_9GAMM</name>
<dbReference type="AlphaFoldDB" id="A0A0R0D1C7"/>